<name>A0ABW0EAY0_9BACT</name>
<evidence type="ECO:0000313" key="3">
    <source>
        <dbReference type="Proteomes" id="UP001596161"/>
    </source>
</evidence>
<dbReference type="InterPro" id="IPR041657">
    <property type="entry name" value="HTH_17"/>
</dbReference>
<organism evidence="2 3">
    <name type="scientific">Adhaeribacter terreus</name>
    <dbReference type="NCBI Taxonomy" id="529703"/>
    <lineage>
        <taxon>Bacteria</taxon>
        <taxon>Pseudomonadati</taxon>
        <taxon>Bacteroidota</taxon>
        <taxon>Cytophagia</taxon>
        <taxon>Cytophagales</taxon>
        <taxon>Hymenobacteraceae</taxon>
        <taxon>Adhaeribacter</taxon>
    </lineage>
</organism>
<feature type="domain" description="Helix-turn-helix" evidence="1">
    <location>
        <begin position="40"/>
        <end position="91"/>
    </location>
</feature>
<accession>A0ABW0EAY0</accession>
<dbReference type="EMBL" id="JBHSKT010000003">
    <property type="protein sequence ID" value="MFC5270034.1"/>
    <property type="molecule type" value="Genomic_DNA"/>
</dbReference>
<reference evidence="3" key="1">
    <citation type="journal article" date="2019" name="Int. J. Syst. Evol. Microbiol.">
        <title>The Global Catalogue of Microorganisms (GCM) 10K type strain sequencing project: providing services to taxonomists for standard genome sequencing and annotation.</title>
        <authorList>
            <consortium name="The Broad Institute Genomics Platform"/>
            <consortium name="The Broad Institute Genome Sequencing Center for Infectious Disease"/>
            <person name="Wu L."/>
            <person name="Ma J."/>
        </authorList>
    </citation>
    <scope>NUCLEOTIDE SEQUENCE [LARGE SCALE GENOMIC DNA]</scope>
    <source>
        <strain evidence="3">KACC 12602</strain>
    </source>
</reference>
<protein>
    <submittedName>
        <fullName evidence="2">Helix-turn-helix transcriptional regulator</fullName>
    </submittedName>
</protein>
<comment type="caution">
    <text evidence="2">The sequence shown here is derived from an EMBL/GenBank/DDBJ whole genome shotgun (WGS) entry which is preliminary data.</text>
</comment>
<dbReference type="Proteomes" id="UP001596161">
    <property type="component" value="Unassembled WGS sequence"/>
</dbReference>
<proteinExistence type="predicted"/>
<gene>
    <name evidence="2" type="ORF">ACFPIB_05395</name>
</gene>
<keyword evidence="3" id="KW-1185">Reference proteome</keyword>
<dbReference type="Pfam" id="PF12728">
    <property type="entry name" value="HTH_17"/>
    <property type="match status" value="1"/>
</dbReference>
<evidence type="ECO:0000313" key="2">
    <source>
        <dbReference type="EMBL" id="MFC5270034.1"/>
    </source>
</evidence>
<sequence length="116" mass="12966">MENLTFESLPGAVSKLLEDVAHLKSLLTSQASKPAETDRWFDLDELCAYLPGNPARATIYGKVHTREIPHKKVGKRLAFLKSEIDQWLKNQGRKTAAEIEAEASQYLAKKKGGYHA</sequence>
<dbReference type="RefSeq" id="WP_378016412.1">
    <property type="nucleotide sequence ID" value="NZ_JBHSKT010000003.1"/>
</dbReference>
<evidence type="ECO:0000259" key="1">
    <source>
        <dbReference type="Pfam" id="PF12728"/>
    </source>
</evidence>